<organism evidence="4 5">
    <name type="scientific">Alkalihalobacillus alcalophilus ATCC 27647 = CGMCC 1.3604</name>
    <dbReference type="NCBI Taxonomy" id="1218173"/>
    <lineage>
        <taxon>Bacteria</taxon>
        <taxon>Bacillati</taxon>
        <taxon>Bacillota</taxon>
        <taxon>Bacilli</taxon>
        <taxon>Bacillales</taxon>
        <taxon>Bacillaceae</taxon>
        <taxon>Alkalihalobacillus</taxon>
    </lineage>
</organism>
<dbReference type="Gene3D" id="3.40.50.1820">
    <property type="entry name" value="alpha/beta hydrolase"/>
    <property type="match status" value="1"/>
</dbReference>
<proteinExistence type="predicted"/>
<dbReference type="AlphaFoldDB" id="A0A4S4JYS5"/>
<dbReference type="GO" id="GO:0016787">
    <property type="term" value="F:hydrolase activity"/>
    <property type="evidence" value="ECO:0007669"/>
    <property type="project" value="UniProtKB-KW"/>
</dbReference>
<comment type="caution">
    <text evidence="4">The sequence shown here is derived from an EMBL/GenBank/DDBJ whole genome shotgun (WGS) entry which is preliminary data.</text>
</comment>
<accession>A0A4S4JYS5</accession>
<dbReference type="RefSeq" id="WP_235213104.1">
    <property type="nucleotide sequence ID" value="NZ_ALPT02000033.1"/>
</dbReference>
<keyword evidence="2" id="KW-1133">Transmembrane helix</keyword>
<keyword evidence="2" id="KW-0472">Membrane</keyword>
<dbReference type="InterPro" id="IPR050300">
    <property type="entry name" value="GDXG_lipolytic_enzyme"/>
</dbReference>
<evidence type="ECO:0000256" key="1">
    <source>
        <dbReference type="ARBA" id="ARBA00022801"/>
    </source>
</evidence>
<gene>
    <name evidence="4" type="ORF">AJ85_10620</name>
</gene>
<dbReference type="PANTHER" id="PTHR48081:SF8">
    <property type="entry name" value="ALPHA_BETA HYDROLASE FOLD-3 DOMAIN-CONTAINING PROTEIN-RELATED"/>
    <property type="match status" value="1"/>
</dbReference>
<dbReference type="Pfam" id="PF07859">
    <property type="entry name" value="Abhydrolase_3"/>
    <property type="match status" value="1"/>
</dbReference>
<evidence type="ECO:0000313" key="5">
    <source>
        <dbReference type="Proteomes" id="UP000297014"/>
    </source>
</evidence>
<protein>
    <submittedName>
        <fullName evidence="4">Lipase</fullName>
    </submittedName>
</protein>
<evidence type="ECO:0000313" key="4">
    <source>
        <dbReference type="EMBL" id="THG90456.1"/>
    </source>
</evidence>
<dbReference type="EMBL" id="JALP01000151">
    <property type="protein sequence ID" value="THG90456.1"/>
    <property type="molecule type" value="Genomic_DNA"/>
</dbReference>
<keyword evidence="2" id="KW-0812">Transmembrane</keyword>
<dbReference type="InterPro" id="IPR029058">
    <property type="entry name" value="AB_hydrolase_fold"/>
</dbReference>
<sequence length="387" mass="42932">MKLGRRIKRMFLALGLMVIGFVATIVIVVNVMSYTEAGRVPIKTGVLLHAINHNLVASDMKVPRIFAGKGTATFTSDLLEMPTSDGDSIHLRVYQPLKEGPHPIILYYHGGAFIEGYGNIDTHDNIVRSLAARTNSVVIAVGYRVAPKHPFPTAIEDSYEALVWAKENADLFNGDPNKIAVVGDSAGGNLATVVSLMARDRSGPEITAQALLYPLTTFSDVEFHSREQYDSGYYLLSRNVMLKARELYTPDQTTWTSPYTSPLDAEDLTNLPPALVITAEFDPLRDEGEAYAQALSENGNSVEAIRYNGVMHGFVSFYQVLYHGNHGLAQTSNFLNTALQGEFHHELKPFEVTVVSEIDQDKKWREEIEAYAIGTFLIGKQIMQRFE</sequence>
<reference evidence="4 5" key="1">
    <citation type="submission" date="2014-01" db="EMBL/GenBank/DDBJ databases">
        <title>Draft genome sequencing of Bacillus alcalophilus CGMCC 1.3604.</title>
        <authorList>
            <person name="Yang J."/>
            <person name="Diao L."/>
            <person name="Yang S."/>
        </authorList>
    </citation>
    <scope>NUCLEOTIDE SEQUENCE [LARGE SCALE GENOMIC DNA]</scope>
    <source>
        <strain evidence="4 5">CGMCC 1.3604</strain>
    </source>
</reference>
<dbReference type="InterPro" id="IPR013094">
    <property type="entry name" value="AB_hydrolase_3"/>
</dbReference>
<name>A0A4S4JYS5_ALKAL</name>
<dbReference type="PANTHER" id="PTHR48081">
    <property type="entry name" value="AB HYDROLASE SUPERFAMILY PROTEIN C4A8.06C"/>
    <property type="match status" value="1"/>
</dbReference>
<feature type="transmembrane region" description="Helical" evidence="2">
    <location>
        <begin position="12"/>
        <end position="34"/>
    </location>
</feature>
<dbReference type="SUPFAM" id="SSF53474">
    <property type="entry name" value="alpha/beta-Hydrolases"/>
    <property type="match status" value="1"/>
</dbReference>
<feature type="domain" description="Alpha/beta hydrolase fold-3" evidence="3">
    <location>
        <begin position="105"/>
        <end position="315"/>
    </location>
</feature>
<keyword evidence="1" id="KW-0378">Hydrolase</keyword>
<dbReference type="Proteomes" id="UP000297014">
    <property type="component" value="Unassembled WGS sequence"/>
</dbReference>
<evidence type="ECO:0000259" key="3">
    <source>
        <dbReference type="Pfam" id="PF07859"/>
    </source>
</evidence>
<evidence type="ECO:0000256" key="2">
    <source>
        <dbReference type="SAM" id="Phobius"/>
    </source>
</evidence>